<evidence type="ECO:0000313" key="2">
    <source>
        <dbReference type="Proteomes" id="UP000265703"/>
    </source>
</evidence>
<proteinExistence type="predicted"/>
<keyword evidence="2" id="KW-1185">Reference proteome</keyword>
<name>A0A397TEG2_9GLOM</name>
<dbReference type="EMBL" id="QKYT01000106">
    <property type="protein sequence ID" value="RIA93351.1"/>
    <property type="molecule type" value="Genomic_DNA"/>
</dbReference>
<organism evidence="1 2">
    <name type="scientific">Glomus cerebriforme</name>
    <dbReference type="NCBI Taxonomy" id="658196"/>
    <lineage>
        <taxon>Eukaryota</taxon>
        <taxon>Fungi</taxon>
        <taxon>Fungi incertae sedis</taxon>
        <taxon>Mucoromycota</taxon>
        <taxon>Glomeromycotina</taxon>
        <taxon>Glomeromycetes</taxon>
        <taxon>Glomerales</taxon>
        <taxon>Glomeraceae</taxon>
        <taxon>Glomus</taxon>
    </lineage>
</organism>
<dbReference type="Proteomes" id="UP000265703">
    <property type="component" value="Unassembled WGS sequence"/>
</dbReference>
<sequence length="320" mass="37196">MSKDQKLSPIVHMEIENYAMGNNASNIVNNYLVSPSQISDQTPALPNQVLEAISTIKKYLSLQPSNHEIKINKNEVKLNGKLIHVNYEACKICKLQHGNLSCSSCERKVCSKCVVKRSQEIQCLRCKEAKKAQDRVASEFEDKIERLIKLENNDKIKEVVLVEVENLGGKSLEELIEVVRKLEIRSDKLDRSISIAYFYVGKIFYERMEIFFSESDFEGKQKIRKILGSFRHAKDLDFGSDRLSIREIKEKLGIDDKKISRFFGLTLKIYLSYQGFDSPEERIRKAEGVPSTVWLRDLSQEKFLDFLRKLEQRRKEEEEY</sequence>
<protein>
    <submittedName>
        <fullName evidence="1">Uncharacterized protein</fullName>
    </submittedName>
</protein>
<dbReference type="AlphaFoldDB" id="A0A397TEG2"/>
<gene>
    <name evidence="1" type="ORF">C1645_735634</name>
</gene>
<dbReference type="OrthoDB" id="10351262at2759"/>
<reference evidence="1 2" key="1">
    <citation type="submission" date="2018-06" db="EMBL/GenBank/DDBJ databases">
        <title>Comparative genomics reveals the genomic features of Rhizophagus irregularis, R. cerebriforme, R. diaphanum and Gigaspora rosea, and their symbiotic lifestyle signature.</title>
        <authorList>
            <person name="Morin E."/>
            <person name="San Clemente H."/>
            <person name="Chen E.C.H."/>
            <person name="De La Providencia I."/>
            <person name="Hainaut M."/>
            <person name="Kuo A."/>
            <person name="Kohler A."/>
            <person name="Murat C."/>
            <person name="Tang N."/>
            <person name="Roy S."/>
            <person name="Loubradou J."/>
            <person name="Henrissat B."/>
            <person name="Grigoriev I.V."/>
            <person name="Corradi N."/>
            <person name="Roux C."/>
            <person name="Martin F.M."/>
        </authorList>
    </citation>
    <scope>NUCLEOTIDE SEQUENCE [LARGE SCALE GENOMIC DNA]</scope>
    <source>
        <strain evidence="1 2">DAOM 227022</strain>
    </source>
</reference>
<evidence type="ECO:0000313" key="1">
    <source>
        <dbReference type="EMBL" id="RIA93351.1"/>
    </source>
</evidence>
<accession>A0A397TEG2</accession>
<comment type="caution">
    <text evidence="1">The sequence shown here is derived from an EMBL/GenBank/DDBJ whole genome shotgun (WGS) entry which is preliminary data.</text>
</comment>